<dbReference type="Proteomes" id="UP000221020">
    <property type="component" value="Unassembled WGS sequence"/>
</dbReference>
<dbReference type="RefSeq" id="WP_097898567.1">
    <property type="nucleotide sequence ID" value="NZ_NVOR01000069.1"/>
</dbReference>
<proteinExistence type="predicted"/>
<accession>A0AA91ZS54</accession>
<dbReference type="Gene3D" id="3.40.630.30">
    <property type="match status" value="1"/>
</dbReference>
<name>A0AA91ZS54_9BACI</name>
<evidence type="ECO:0000313" key="3">
    <source>
        <dbReference type="Proteomes" id="UP000221020"/>
    </source>
</evidence>
<feature type="domain" description="N-acetyltransferase" evidence="1">
    <location>
        <begin position="3"/>
        <end position="139"/>
    </location>
</feature>
<evidence type="ECO:0000313" key="2">
    <source>
        <dbReference type="EMBL" id="PED81296.1"/>
    </source>
</evidence>
<dbReference type="InterPro" id="IPR000182">
    <property type="entry name" value="GNAT_dom"/>
</dbReference>
<protein>
    <submittedName>
        <fullName evidence="2">GNAT family acetyltransferase</fullName>
    </submittedName>
</protein>
<gene>
    <name evidence="2" type="ORF">CON65_18045</name>
</gene>
<dbReference type="PROSITE" id="PS51186">
    <property type="entry name" value="GNAT"/>
    <property type="match status" value="1"/>
</dbReference>
<dbReference type="SUPFAM" id="SSF55729">
    <property type="entry name" value="Acyl-CoA N-acyltransferases (Nat)"/>
    <property type="match status" value="1"/>
</dbReference>
<dbReference type="EMBL" id="NVOR01000069">
    <property type="protein sequence ID" value="PED81296.1"/>
    <property type="molecule type" value="Genomic_DNA"/>
</dbReference>
<sequence length="299" mass="35602">MRLFIKEYENTNEGQVKQLIDLCHEESYLLHLLESKKLRYTYAAYHETQLVGMFIAWRCDFHPHCTYFRILTNPSYAHMKIEEHLLHKVTKLEQMDLPLQTSTWETSVHLKEFYERNEFKEIRRTYMPSLTVKNAKNISPLKECNSELYNLQTLSTIISNDHFMKKLVRLVKRNYEETHLDNPVGEHELETWEKMILADDILTEGSFIYLNAEKEIIAYSFLHTSEKNDTLELGWRGTHAIHQLELLSQLALQQVMYANKHGYQFIQGEFDSTCVYGMEILKCLPFEPCPTWITYQMNW</sequence>
<dbReference type="GO" id="GO:0016747">
    <property type="term" value="F:acyltransferase activity, transferring groups other than amino-acyl groups"/>
    <property type="evidence" value="ECO:0007669"/>
    <property type="project" value="InterPro"/>
</dbReference>
<comment type="caution">
    <text evidence="2">The sequence shown here is derived from an EMBL/GenBank/DDBJ whole genome shotgun (WGS) entry which is preliminary data.</text>
</comment>
<dbReference type="InterPro" id="IPR016181">
    <property type="entry name" value="Acyl_CoA_acyltransferase"/>
</dbReference>
<dbReference type="AlphaFoldDB" id="A0AA91ZS54"/>
<organism evidence="2 3">
    <name type="scientific">Bacillus pseudomycoides</name>
    <dbReference type="NCBI Taxonomy" id="64104"/>
    <lineage>
        <taxon>Bacteria</taxon>
        <taxon>Bacillati</taxon>
        <taxon>Bacillota</taxon>
        <taxon>Bacilli</taxon>
        <taxon>Bacillales</taxon>
        <taxon>Bacillaceae</taxon>
        <taxon>Bacillus</taxon>
        <taxon>Bacillus cereus group</taxon>
    </lineage>
</organism>
<reference evidence="2 3" key="1">
    <citation type="submission" date="2017-09" db="EMBL/GenBank/DDBJ databases">
        <title>Large-scale bioinformatics analysis of Bacillus genomes uncovers conserved roles of natural products in bacterial physiology.</title>
        <authorList>
            <consortium name="Agbiome Team Llc"/>
            <person name="Bleich R.M."/>
            <person name="Grubbs K.J."/>
            <person name="Santa Maria K.C."/>
            <person name="Allen S.E."/>
            <person name="Farag S."/>
            <person name="Shank E.A."/>
            <person name="Bowers A."/>
        </authorList>
    </citation>
    <scope>NUCLEOTIDE SEQUENCE [LARGE SCALE GENOMIC DNA]</scope>
    <source>
        <strain evidence="2 3">AFS092012</strain>
    </source>
</reference>
<evidence type="ECO:0000259" key="1">
    <source>
        <dbReference type="PROSITE" id="PS51186"/>
    </source>
</evidence>